<keyword evidence="3" id="KW-1185">Reference proteome</keyword>
<feature type="region of interest" description="Disordered" evidence="1">
    <location>
        <begin position="107"/>
        <end position="130"/>
    </location>
</feature>
<sequence length="130" mass="14769">MCDWLKSVPHQSRNSRFTTTLHLADALLIRTLEMLAAMREYFPSWTVLCFPTLHKYCCNRNYRWTVDGYHSSHHDATPAGPRRVEKGDGALTMSDKGHLAAYLNPAGAQQEQHGLQDEKNKPEVCAAPRM</sequence>
<proteinExistence type="predicted"/>
<evidence type="ECO:0000256" key="1">
    <source>
        <dbReference type="SAM" id="MobiDB-lite"/>
    </source>
</evidence>
<evidence type="ECO:0000313" key="2">
    <source>
        <dbReference type="EMBL" id="PVH90741.1"/>
    </source>
</evidence>
<dbReference type="EMBL" id="KZ806127">
    <property type="protein sequence ID" value="PVH90741.1"/>
    <property type="molecule type" value="Genomic_DNA"/>
</dbReference>
<protein>
    <submittedName>
        <fullName evidence="2">Uncharacterized protein</fullName>
    </submittedName>
</protein>
<evidence type="ECO:0000313" key="3">
    <source>
        <dbReference type="Proteomes" id="UP000244855"/>
    </source>
</evidence>
<dbReference type="Proteomes" id="UP000244855">
    <property type="component" value="Unassembled WGS sequence"/>
</dbReference>
<reference evidence="2 3" key="1">
    <citation type="journal article" date="2018" name="Sci. Rep.">
        <title>Comparative genomics provides insights into the lifestyle and reveals functional heterogeneity of dark septate endophytic fungi.</title>
        <authorList>
            <person name="Knapp D.G."/>
            <person name="Nemeth J.B."/>
            <person name="Barry K."/>
            <person name="Hainaut M."/>
            <person name="Henrissat B."/>
            <person name="Johnson J."/>
            <person name="Kuo A."/>
            <person name="Lim J.H.P."/>
            <person name="Lipzen A."/>
            <person name="Nolan M."/>
            <person name="Ohm R.A."/>
            <person name="Tamas L."/>
            <person name="Grigoriev I.V."/>
            <person name="Spatafora J.W."/>
            <person name="Nagy L.G."/>
            <person name="Kovacs G.M."/>
        </authorList>
    </citation>
    <scope>NUCLEOTIDE SEQUENCE [LARGE SCALE GENOMIC DNA]</scope>
    <source>
        <strain evidence="2 3">DSE2036</strain>
    </source>
</reference>
<dbReference type="AlphaFoldDB" id="A0A2V1CYK8"/>
<accession>A0A2V1CYK8</accession>
<organism evidence="2 3">
    <name type="scientific">Periconia macrospinosa</name>
    <dbReference type="NCBI Taxonomy" id="97972"/>
    <lineage>
        <taxon>Eukaryota</taxon>
        <taxon>Fungi</taxon>
        <taxon>Dikarya</taxon>
        <taxon>Ascomycota</taxon>
        <taxon>Pezizomycotina</taxon>
        <taxon>Dothideomycetes</taxon>
        <taxon>Pleosporomycetidae</taxon>
        <taxon>Pleosporales</taxon>
        <taxon>Massarineae</taxon>
        <taxon>Periconiaceae</taxon>
        <taxon>Periconia</taxon>
    </lineage>
</organism>
<gene>
    <name evidence="2" type="ORF">DM02DRAFT_412806</name>
</gene>
<name>A0A2V1CYK8_9PLEO</name>